<name>A0A6J7HHG8_9ZZZZ</name>
<dbReference type="Pfam" id="PF00890">
    <property type="entry name" value="FAD_binding_2"/>
    <property type="match status" value="1"/>
</dbReference>
<gene>
    <name evidence="6" type="ORF">UFOPK3674_00516</name>
</gene>
<dbReference type="PANTHER" id="PTHR43400:SF10">
    <property type="entry name" value="3-OXOSTEROID 1-DEHYDROGENASE"/>
    <property type="match status" value="1"/>
</dbReference>
<dbReference type="GO" id="GO:0016491">
    <property type="term" value="F:oxidoreductase activity"/>
    <property type="evidence" value="ECO:0007669"/>
    <property type="project" value="UniProtKB-KW"/>
</dbReference>
<dbReference type="InterPro" id="IPR027477">
    <property type="entry name" value="Succ_DH/fumarate_Rdtase_cat_sf"/>
</dbReference>
<keyword evidence="4" id="KW-0560">Oxidoreductase</keyword>
<dbReference type="Gene3D" id="3.90.700.10">
    <property type="entry name" value="Succinate dehydrogenase/fumarate reductase flavoprotein, catalytic domain"/>
    <property type="match status" value="1"/>
</dbReference>
<protein>
    <submittedName>
        <fullName evidence="6">Unannotated protein</fullName>
    </submittedName>
</protein>
<organism evidence="6">
    <name type="scientific">freshwater metagenome</name>
    <dbReference type="NCBI Taxonomy" id="449393"/>
    <lineage>
        <taxon>unclassified sequences</taxon>
        <taxon>metagenomes</taxon>
        <taxon>ecological metagenomes</taxon>
    </lineage>
</organism>
<dbReference type="InterPro" id="IPR036188">
    <property type="entry name" value="FAD/NAD-bd_sf"/>
</dbReference>
<proteinExistence type="predicted"/>
<sequence>MSTRSSSVDVVVIGFGAAGIAAAITAHDEGAQVVVLEKAPPETAGGNTRAAGQVWYSPHDEELAKEYLRGLAYDMPIPDDVVDAWASEQVRNNDWMTARAAEAQGHIDVDPRDPFGQGVTFEAHTYQEAVKRQTGWDVPRDEFPEFNNEGGTEWVTFGGTQGHSRVWLRLKAALEQRDVEIRYSTAATAIVTDGDGRVTGVEVLGPDGAETITARRGVVNAAGGFENNPEMIRTYLGLPYVTPWGTPHNTGDGIRMGQALGADLQNMYQHMPMFGIALEGLETGEFVQPGGPAFIQVAQDGRRFISEATAYRHGKSTIGGRLEFYPHRAMWTVFDETVRTAGPLTAPHEAWAAGWEKQVVGYVWSDDNMVEIEKGWITKADTIRELAEKLGVDPDGLEAEIERWNAACAQGEDPYFGRPAEMMAPITEPPYYGYKWGNLLIATMGGLRKNGKAQVLHVSGQPIPGLYAAGEISSTFTWALGGGQSIADAIGFGRIAGREAAAG</sequence>
<keyword evidence="3" id="KW-0274">FAD</keyword>
<accession>A0A6J7HHG8</accession>
<dbReference type="InterPro" id="IPR050315">
    <property type="entry name" value="FAD-oxidoreductase_2"/>
</dbReference>
<dbReference type="SUPFAM" id="SSF51905">
    <property type="entry name" value="FAD/NAD(P)-binding domain"/>
    <property type="match status" value="1"/>
</dbReference>
<evidence type="ECO:0000256" key="1">
    <source>
        <dbReference type="ARBA" id="ARBA00001974"/>
    </source>
</evidence>
<comment type="cofactor">
    <cofactor evidence="1">
        <name>FAD</name>
        <dbReference type="ChEBI" id="CHEBI:57692"/>
    </cofactor>
</comment>
<dbReference type="SUPFAM" id="SSF56425">
    <property type="entry name" value="Succinate dehydrogenase/fumarate reductase flavoprotein, catalytic domain"/>
    <property type="match status" value="1"/>
</dbReference>
<reference evidence="6" key="1">
    <citation type="submission" date="2020-05" db="EMBL/GenBank/DDBJ databases">
        <authorList>
            <person name="Chiriac C."/>
            <person name="Salcher M."/>
            <person name="Ghai R."/>
            <person name="Kavagutti S V."/>
        </authorList>
    </citation>
    <scope>NUCLEOTIDE SEQUENCE</scope>
</reference>
<dbReference type="EMBL" id="CAFBMX010000002">
    <property type="protein sequence ID" value="CAB4920431.1"/>
    <property type="molecule type" value="Genomic_DNA"/>
</dbReference>
<evidence type="ECO:0000259" key="5">
    <source>
        <dbReference type="Pfam" id="PF00890"/>
    </source>
</evidence>
<evidence type="ECO:0000256" key="2">
    <source>
        <dbReference type="ARBA" id="ARBA00022630"/>
    </source>
</evidence>
<dbReference type="PANTHER" id="PTHR43400">
    <property type="entry name" value="FUMARATE REDUCTASE"/>
    <property type="match status" value="1"/>
</dbReference>
<dbReference type="Gene3D" id="3.50.50.60">
    <property type="entry name" value="FAD/NAD(P)-binding domain"/>
    <property type="match status" value="2"/>
</dbReference>
<dbReference type="AlphaFoldDB" id="A0A6J7HHG8"/>
<feature type="domain" description="FAD-dependent oxidoreductase 2 FAD-binding" evidence="5">
    <location>
        <begin position="9"/>
        <end position="479"/>
    </location>
</feature>
<evidence type="ECO:0000313" key="6">
    <source>
        <dbReference type="EMBL" id="CAB4920431.1"/>
    </source>
</evidence>
<dbReference type="InterPro" id="IPR003953">
    <property type="entry name" value="FAD-dep_OxRdtase_2_FAD-bd"/>
</dbReference>
<dbReference type="GO" id="GO:0008202">
    <property type="term" value="P:steroid metabolic process"/>
    <property type="evidence" value="ECO:0007669"/>
    <property type="project" value="UniProtKB-ARBA"/>
</dbReference>
<evidence type="ECO:0000256" key="3">
    <source>
        <dbReference type="ARBA" id="ARBA00022827"/>
    </source>
</evidence>
<keyword evidence="2" id="KW-0285">Flavoprotein</keyword>
<evidence type="ECO:0000256" key="4">
    <source>
        <dbReference type="ARBA" id="ARBA00023002"/>
    </source>
</evidence>